<dbReference type="Pfam" id="PF23893">
    <property type="entry name" value="Y4YQ_C"/>
    <property type="match status" value="1"/>
</dbReference>
<name>A0ABV2H064_9HYPH</name>
<dbReference type="Pfam" id="PF21934">
    <property type="entry name" value="Yop-YscD_ppl_3rd"/>
    <property type="match status" value="1"/>
</dbReference>
<organism evidence="4 5">
    <name type="scientific">Mesorhizobium robiniae</name>
    <dbReference type="NCBI Taxonomy" id="559315"/>
    <lineage>
        <taxon>Bacteria</taxon>
        <taxon>Pseudomonadati</taxon>
        <taxon>Pseudomonadota</taxon>
        <taxon>Alphaproteobacteria</taxon>
        <taxon>Hyphomicrobiales</taxon>
        <taxon>Phyllobacteriaceae</taxon>
        <taxon>Mesorhizobium</taxon>
    </lineage>
</organism>
<keyword evidence="1" id="KW-0472">Membrane</keyword>
<evidence type="ECO:0000259" key="3">
    <source>
        <dbReference type="Pfam" id="PF23893"/>
    </source>
</evidence>
<evidence type="ECO:0000256" key="1">
    <source>
        <dbReference type="SAM" id="Phobius"/>
    </source>
</evidence>
<accession>A0ABV2H064</accession>
<protein>
    <submittedName>
        <fullName evidence="4">Type III secretion protein D</fullName>
    </submittedName>
</protein>
<dbReference type="Proteomes" id="UP001549204">
    <property type="component" value="Unassembled WGS sequence"/>
</dbReference>
<reference evidence="4 5" key="1">
    <citation type="submission" date="2024-06" db="EMBL/GenBank/DDBJ databases">
        <title>Genomic Encyclopedia of Type Strains, Phase IV (KMG-IV): sequencing the most valuable type-strain genomes for metagenomic binning, comparative biology and taxonomic classification.</title>
        <authorList>
            <person name="Goeker M."/>
        </authorList>
    </citation>
    <scope>NUCLEOTIDE SEQUENCE [LARGE SCALE GENOMIC DNA]</scope>
    <source>
        <strain evidence="4 5">DSM 100022</strain>
    </source>
</reference>
<evidence type="ECO:0000313" key="4">
    <source>
        <dbReference type="EMBL" id="MET3583839.1"/>
    </source>
</evidence>
<comment type="caution">
    <text evidence="4">The sequence shown here is derived from an EMBL/GenBank/DDBJ whole genome shotgun (WGS) entry which is preliminary data.</text>
</comment>
<dbReference type="EMBL" id="JBEPMC010000025">
    <property type="protein sequence ID" value="MET3583839.1"/>
    <property type="molecule type" value="Genomic_DNA"/>
</dbReference>
<keyword evidence="1" id="KW-1133">Transmembrane helix</keyword>
<feature type="domain" description="YscD-like Bon-like" evidence="2">
    <location>
        <begin position="174"/>
        <end position="232"/>
    </location>
</feature>
<dbReference type="InterPro" id="IPR053946">
    <property type="entry name" value="YscD_ppl_3rd"/>
</dbReference>
<keyword evidence="1" id="KW-0812">Transmembrane</keyword>
<evidence type="ECO:0000313" key="5">
    <source>
        <dbReference type="Proteomes" id="UP001549204"/>
    </source>
</evidence>
<sequence>MNDAASLHFEVLSGLYSGLTGNSASGANLIGSGLDADMVFVEQRLEPHHFRISFLRNSIEAEVEAVAAGISIEGRDDIAAGERVVVPLPVVIHAGTMSILWSAPDAAQPGSIGIPRLSIPLLAILIVGLLGVGILSTIFFNYGSADALSTNSPDAEPAPEPTINHPDGQAAQAAAQALQQEVERAGLLNIKIASANGVVTANGTVIPALVARWQKVQQWFDHRTNGELTLVSGVAIKEEKAPSSIAVEAVWRGVLPYVLIGGQKYFVGALLDDGWIIDRIEESRVLLSRNGQFAALPY</sequence>
<keyword evidence="5" id="KW-1185">Reference proteome</keyword>
<proteinExistence type="predicted"/>
<evidence type="ECO:0000259" key="2">
    <source>
        <dbReference type="Pfam" id="PF21934"/>
    </source>
</evidence>
<feature type="domain" description="YscD/Y4YQ C-terminal" evidence="3">
    <location>
        <begin position="245"/>
        <end position="296"/>
    </location>
</feature>
<dbReference type="InterPro" id="IPR057770">
    <property type="entry name" value="YscD/Y4YQ_C"/>
</dbReference>
<gene>
    <name evidence="4" type="ORF">ABID19_006905</name>
</gene>
<dbReference type="RefSeq" id="WP_263807159.1">
    <property type="nucleotide sequence ID" value="NZ_JBEPMC010000025.1"/>
</dbReference>
<feature type="transmembrane region" description="Helical" evidence="1">
    <location>
        <begin position="121"/>
        <end position="142"/>
    </location>
</feature>